<dbReference type="PANTHER" id="PTHR35868:SF4">
    <property type="entry name" value="DUF2804 DOMAIN-CONTAINING PROTEIN"/>
    <property type="match status" value="1"/>
</dbReference>
<accession>A0AB39V014</accession>
<name>A0AB39V014_9GAMM</name>
<reference evidence="1" key="1">
    <citation type="submission" date="2024-05" db="EMBL/GenBank/DDBJ databases">
        <title>Genome sequencing of novel strain.</title>
        <authorList>
            <person name="Ganbat D."/>
            <person name="Ganbat S."/>
            <person name="Lee S.-J."/>
        </authorList>
    </citation>
    <scope>NUCLEOTIDE SEQUENCE</scope>
    <source>
        <strain evidence="1">SMD15-11</strain>
    </source>
</reference>
<dbReference type="EMBL" id="CP154858">
    <property type="protein sequence ID" value="XDT73871.1"/>
    <property type="molecule type" value="Genomic_DNA"/>
</dbReference>
<organism evidence="1">
    <name type="scientific">Thermohahella caldifontis</name>
    <dbReference type="NCBI Taxonomy" id="3142973"/>
    <lineage>
        <taxon>Bacteria</taxon>
        <taxon>Pseudomonadati</taxon>
        <taxon>Pseudomonadota</taxon>
        <taxon>Gammaproteobacteria</taxon>
        <taxon>Oceanospirillales</taxon>
        <taxon>Hahellaceae</taxon>
        <taxon>Thermohahella</taxon>
    </lineage>
</organism>
<dbReference type="Pfam" id="PF10974">
    <property type="entry name" value="DUF2804"/>
    <property type="match status" value="1"/>
</dbReference>
<protein>
    <submittedName>
        <fullName evidence="1">DUF2804 domain-containing protein</fullName>
    </submittedName>
</protein>
<dbReference type="PANTHER" id="PTHR35868">
    <property type="entry name" value="DUF2804 DOMAIN-CONTAINING PROTEIN-RELATED"/>
    <property type="match status" value="1"/>
</dbReference>
<proteinExistence type="predicted"/>
<dbReference type="RefSeq" id="WP_369602849.1">
    <property type="nucleotide sequence ID" value="NZ_CP154858.1"/>
</dbReference>
<dbReference type="InterPro" id="IPR021243">
    <property type="entry name" value="DUF2804"/>
</dbReference>
<sequence length="333" mass="37193">MSRPLVENGRPRLGWLDEPVSCVNFMDASLRSPMGHRRSRLFRRQAFNQFQFVGITGPDWVLGAALVDLFWVGNAFVYALPLTGGNKTEHNWLAPGAAGIDLPRTPDTGQSVGCAPGREIRITLRDNELMLQVRTPRIRGEVSIGLEGVPLRVCAPAGYDGWTYTQKRNGLPVSGHLSVDGQSLDLDPRAWRAGLDWSGGFMRRETVWQWASINGVLESGQAFGLNLATGMNESGTTENACWVDGQIQRLPPVLFYFDRDDLMRPWQVRSEDGRVELTFEPRGARHERVDALMLASNFTQMGGFWSGRLVLDDGRTLEFGPLSGFAEDHYARW</sequence>
<evidence type="ECO:0000313" key="1">
    <source>
        <dbReference type="EMBL" id="XDT73871.1"/>
    </source>
</evidence>
<gene>
    <name evidence="1" type="ORF">AAIA72_07845</name>
</gene>
<dbReference type="KEGG" id="tcd:AAIA72_07845"/>
<dbReference type="AlphaFoldDB" id="A0AB39V014"/>